<feature type="transmembrane region" description="Helical" evidence="1">
    <location>
        <begin position="291"/>
        <end position="313"/>
    </location>
</feature>
<feature type="transmembrane region" description="Helical" evidence="1">
    <location>
        <begin position="7"/>
        <end position="25"/>
    </location>
</feature>
<name>A0A6N6M9G1_9FLAO</name>
<evidence type="ECO:0008006" key="4">
    <source>
        <dbReference type="Google" id="ProtNLM"/>
    </source>
</evidence>
<sequence length="607" mass="68582">MQSISKIERYLAFALFASVFVYLIIRAVNVQLVHDEVVTYFIYMHHGSWWPFKGYVDANNHLLFSALGNLFSSIIGHQLPLTPRIPSLLAFPVLAIYTWKIAKCFGGSVFNRWLFIIPLATAPYFIEFFALGRGYGLSMAFLIAGIFYLLQFLRHFQIHQSYLSLLFLTLALYSNLTLIFIVIIAFGLIAFQWFASKKERHSQLFLQFMIFGVTTGWAIWYSLQLKNIEKLYYGYTKGFVDNSLRSLSELIAFTNDPVVLWIFVILFTAVFIFAVAHLLKGNIGQNLKSLPTVALPVLLGGAVISILLANLILDVKLPSDRALLYFFPLFTGSLFFIAQKFSYNILNISIFTTSLLFPLSLIVNMNTTHSLFWKQERIKPSFHKIVDNSIENDGFPPSIGGKSILATVWSISAPQNTKYVTDLQSGNMGLYPDSVATYQLADTNEYPSVLDHYSVIDHDSISGLSFLKRTEPLAKSFVQDTTYSNVKREEIYTDIFKGIDSTTLGKAVLLEAEITLKTNTFPTDLQVIASAQKPSGEISYFEGLPFDLTAGEMQNGKTVRLSMYIPQVTDPTKSGFYILNKDKRSFEIVDLKASLYTLNETENIHAQ</sequence>
<accession>A0A6N6M9G1</accession>
<feature type="transmembrane region" description="Helical" evidence="1">
    <location>
        <begin position="162"/>
        <end position="192"/>
    </location>
</feature>
<feature type="transmembrane region" description="Helical" evidence="1">
    <location>
        <begin position="85"/>
        <end position="102"/>
    </location>
</feature>
<reference evidence="2 3" key="1">
    <citation type="submission" date="2019-09" db="EMBL/GenBank/DDBJ databases">
        <title>Genomes of Cryomorphaceae.</title>
        <authorList>
            <person name="Bowman J.P."/>
        </authorList>
    </citation>
    <scope>NUCLEOTIDE SEQUENCE [LARGE SCALE GENOMIC DNA]</scope>
    <source>
        <strain evidence="2 3">KCTC 52047</strain>
    </source>
</reference>
<feature type="transmembrane region" description="Helical" evidence="1">
    <location>
        <begin position="204"/>
        <end position="223"/>
    </location>
</feature>
<dbReference type="OrthoDB" id="1465886at2"/>
<feature type="transmembrane region" description="Helical" evidence="1">
    <location>
        <begin position="132"/>
        <end position="150"/>
    </location>
</feature>
<dbReference type="RefSeq" id="WP_151168425.1">
    <property type="nucleotide sequence ID" value="NZ_WACR01000007.1"/>
</dbReference>
<dbReference type="Proteomes" id="UP000435357">
    <property type="component" value="Unassembled WGS sequence"/>
</dbReference>
<protein>
    <recommendedName>
        <fullName evidence="4">Glycosyltransferase RgtA/B/C/D-like domain-containing protein</fullName>
    </recommendedName>
</protein>
<keyword evidence="1" id="KW-0812">Transmembrane</keyword>
<keyword evidence="1" id="KW-1133">Transmembrane helix</keyword>
<feature type="transmembrane region" description="Helical" evidence="1">
    <location>
        <begin position="345"/>
        <end position="365"/>
    </location>
</feature>
<comment type="caution">
    <text evidence="2">The sequence shown here is derived from an EMBL/GenBank/DDBJ whole genome shotgun (WGS) entry which is preliminary data.</text>
</comment>
<feature type="transmembrane region" description="Helical" evidence="1">
    <location>
        <begin position="258"/>
        <end position="279"/>
    </location>
</feature>
<gene>
    <name evidence="2" type="ORF">F3059_09055</name>
</gene>
<keyword evidence="1" id="KW-0472">Membrane</keyword>
<organism evidence="2 3">
    <name type="scientific">Salibacter halophilus</name>
    <dbReference type="NCBI Taxonomy" id="1803916"/>
    <lineage>
        <taxon>Bacteria</taxon>
        <taxon>Pseudomonadati</taxon>
        <taxon>Bacteroidota</taxon>
        <taxon>Flavobacteriia</taxon>
        <taxon>Flavobacteriales</taxon>
        <taxon>Salibacteraceae</taxon>
        <taxon>Salibacter</taxon>
    </lineage>
</organism>
<dbReference type="EMBL" id="WACR01000007">
    <property type="protein sequence ID" value="KAB1063706.1"/>
    <property type="molecule type" value="Genomic_DNA"/>
</dbReference>
<feature type="transmembrane region" description="Helical" evidence="1">
    <location>
        <begin position="109"/>
        <end position="126"/>
    </location>
</feature>
<keyword evidence="3" id="KW-1185">Reference proteome</keyword>
<proteinExistence type="predicted"/>
<dbReference type="AlphaFoldDB" id="A0A6N6M9G1"/>
<evidence type="ECO:0000313" key="3">
    <source>
        <dbReference type="Proteomes" id="UP000435357"/>
    </source>
</evidence>
<feature type="transmembrane region" description="Helical" evidence="1">
    <location>
        <begin position="322"/>
        <end position="339"/>
    </location>
</feature>
<evidence type="ECO:0000313" key="2">
    <source>
        <dbReference type="EMBL" id="KAB1063706.1"/>
    </source>
</evidence>
<evidence type="ECO:0000256" key="1">
    <source>
        <dbReference type="SAM" id="Phobius"/>
    </source>
</evidence>